<dbReference type="Proteomes" id="UP000783588">
    <property type="component" value="Unassembled WGS sequence"/>
</dbReference>
<name>A0ABS6EQH6_9FIRM</name>
<evidence type="ECO:0000313" key="4">
    <source>
        <dbReference type="Proteomes" id="UP000783588"/>
    </source>
</evidence>
<dbReference type="InterPro" id="IPR007539">
    <property type="entry name" value="DUF551"/>
</dbReference>
<protein>
    <submittedName>
        <fullName evidence="3">DUF551 domain-containing protein</fullName>
    </submittedName>
</protein>
<accession>A0ABS6EQH6</accession>
<comment type="caution">
    <text evidence="3">The sequence shown here is derived from an EMBL/GenBank/DDBJ whole genome shotgun (WGS) entry which is preliminary data.</text>
</comment>
<keyword evidence="1" id="KW-0175">Coiled coil</keyword>
<dbReference type="EMBL" id="JAHLQI010000001">
    <property type="protein sequence ID" value="MBU5489114.1"/>
    <property type="molecule type" value="Genomic_DNA"/>
</dbReference>
<evidence type="ECO:0000256" key="1">
    <source>
        <dbReference type="SAM" id="Coils"/>
    </source>
</evidence>
<dbReference type="RefSeq" id="WP_216468728.1">
    <property type="nucleotide sequence ID" value="NZ_JAHLQI010000001.1"/>
</dbReference>
<feature type="domain" description="DUF551" evidence="2">
    <location>
        <begin position="58"/>
        <end position="130"/>
    </location>
</feature>
<proteinExistence type="predicted"/>
<keyword evidence="4" id="KW-1185">Reference proteome</keyword>
<organism evidence="3 4">
    <name type="scientific">Butyricicoccus intestinisimiae</name>
    <dbReference type="NCBI Taxonomy" id="2841509"/>
    <lineage>
        <taxon>Bacteria</taxon>
        <taxon>Bacillati</taxon>
        <taxon>Bacillota</taxon>
        <taxon>Clostridia</taxon>
        <taxon>Eubacteriales</taxon>
        <taxon>Butyricicoccaceae</taxon>
        <taxon>Butyricicoccus</taxon>
    </lineage>
</organism>
<sequence length="135" mass="16220">MKTTEAIGYIDKIICDQERYEEWALEEKSEDEELLHEIECELEALRMAVQALKEKPRWIPCAERLPEMHEEVDYTGRQEESDFVLVCDASELHPQVHVGRCVKIEDRTWWRTREWKVLDKVTAWMPLPKAYEEER</sequence>
<evidence type="ECO:0000313" key="3">
    <source>
        <dbReference type="EMBL" id="MBU5489114.1"/>
    </source>
</evidence>
<reference evidence="3 4" key="1">
    <citation type="submission" date="2021-06" db="EMBL/GenBank/DDBJ databases">
        <authorList>
            <person name="Sun Q."/>
            <person name="Li D."/>
        </authorList>
    </citation>
    <scope>NUCLEOTIDE SEQUENCE [LARGE SCALE GENOMIC DNA]</scope>
    <source>
        <strain evidence="3 4">MSJd-7</strain>
    </source>
</reference>
<feature type="coiled-coil region" evidence="1">
    <location>
        <begin position="28"/>
        <end position="55"/>
    </location>
</feature>
<gene>
    <name evidence="3" type="ORF">KQI75_00485</name>
</gene>
<evidence type="ECO:0000259" key="2">
    <source>
        <dbReference type="Pfam" id="PF04448"/>
    </source>
</evidence>
<dbReference type="Pfam" id="PF04448">
    <property type="entry name" value="DUF551"/>
    <property type="match status" value="1"/>
</dbReference>